<sequence length="59" mass="6653">MGTDSEVLPSSIQVPTGIHRILVELAHRQGRIAVEPLAHQQIPYSCVIEFEFHRMTSLI</sequence>
<organism evidence="1 2">
    <name type="scientific">Subtercola boreus</name>
    <dbReference type="NCBI Taxonomy" id="120213"/>
    <lineage>
        <taxon>Bacteria</taxon>
        <taxon>Bacillati</taxon>
        <taxon>Actinomycetota</taxon>
        <taxon>Actinomycetes</taxon>
        <taxon>Micrococcales</taxon>
        <taxon>Microbacteriaceae</taxon>
        <taxon>Subtercola</taxon>
    </lineage>
</organism>
<gene>
    <name evidence="1" type="ORF">B7R22_11765</name>
</gene>
<dbReference type="Proteomes" id="UP000256541">
    <property type="component" value="Unassembled WGS sequence"/>
</dbReference>
<comment type="caution">
    <text evidence="1">The sequence shown here is derived from an EMBL/GenBank/DDBJ whole genome shotgun (WGS) entry which is preliminary data.</text>
</comment>
<reference evidence="1 2" key="1">
    <citation type="submission" date="2017-04" db="EMBL/GenBank/DDBJ databases">
        <title>Comparative genome analysis of Subtercola boreus.</title>
        <authorList>
            <person name="Cho Y.-J."/>
            <person name="Cho A."/>
            <person name="Kim O.-S."/>
            <person name="Lee J.-I."/>
        </authorList>
    </citation>
    <scope>NUCLEOTIDE SEQUENCE [LARGE SCALE GENOMIC DNA]</scope>
    <source>
        <strain evidence="1 2">P27479</strain>
    </source>
</reference>
<evidence type="ECO:0000313" key="2">
    <source>
        <dbReference type="Proteomes" id="UP000256541"/>
    </source>
</evidence>
<evidence type="ECO:0000313" key="1">
    <source>
        <dbReference type="EMBL" id="RFA13764.1"/>
    </source>
</evidence>
<protein>
    <submittedName>
        <fullName evidence="1">Uncharacterized protein</fullName>
    </submittedName>
</protein>
<dbReference type="AlphaFoldDB" id="A0A3E0VUM4"/>
<dbReference type="EMBL" id="NBXB01000033">
    <property type="protein sequence ID" value="RFA13764.1"/>
    <property type="molecule type" value="Genomic_DNA"/>
</dbReference>
<name>A0A3E0VUM4_9MICO</name>
<proteinExistence type="predicted"/>
<accession>A0A3E0VUM4</accession>